<reference evidence="2 3" key="1">
    <citation type="submission" date="2020-05" db="EMBL/GenBank/DDBJ databases">
        <title>Identification and distribution of gene clusters putatively required for synthesis of sphingolipid metabolism inhibitors in phylogenetically diverse species of the filamentous fungus Fusarium.</title>
        <authorList>
            <person name="Kim H.-S."/>
            <person name="Busman M."/>
            <person name="Brown D.W."/>
            <person name="Divon H."/>
            <person name="Uhlig S."/>
            <person name="Proctor R.H."/>
        </authorList>
    </citation>
    <scope>NUCLEOTIDE SEQUENCE [LARGE SCALE GENOMIC DNA]</scope>
    <source>
        <strain evidence="2 3">NRRL 66243</strain>
    </source>
</reference>
<gene>
    <name evidence="2" type="ORF">FTJAE_10695</name>
</gene>
<feature type="region of interest" description="Disordered" evidence="1">
    <location>
        <begin position="128"/>
        <end position="190"/>
    </location>
</feature>
<dbReference type="GeneID" id="59295832"/>
<proteinExistence type="predicted"/>
<feature type="region of interest" description="Disordered" evidence="1">
    <location>
        <begin position="48"/>
        <end position="78"/>
    </location>
</feature>
<feature type="compositionally biased region" description="Basic and acidic residues" evidence="1">
    <location>
        <begin position="172"/>
        <end position="190"/>
    </location>
</feature>
<organism evidence="2 3">
    <name type="scientific">Fusarium tjaetaba</name>
    <dbReference type="NCBI Taxonomy" id="1567544"/>
    <lineage>
        <taxon>Eukaryota</taxon>
        <taxon>Fungi</taxon>
        <taxon>Dikarya</taxon>
        <taxon>Ascomycota</taxon>
        <taxon>Pezizomycotina</taxon>
        <taxon>Sordariomycetes</taxon>
        <taxon>Hypocreomycetidae</taxon>
        <taxon>Hypocreales</taxon>
        <taxon>Nectriaceae</taxon>
        <taxon>Fusarium</taxon>
        <taxon>Fusarium fujikuroi species complex</taxon>
    </lineage>
</organism>
<evidence type="ECO:0000256" key="1">
    <source>
        <dbReference type="SAM" id="MobiDB-lite"/>
    </source>
</evidence>
<accession>A0A8H5QYQ5</accession>
<comment type="caution">
    <text evidence="2">The sequence shown here is derived from an EMBL/GenBank/DDBJ whole genome shotgun (WGS) entry which is preliminary data.</text>
</comment>
<dbReference type="EMBL" id="JAAQRI010000250">
    <property type="protein sequence ID" value="KAF5623308.1"/>
    <property type="molecule type" value="Genomic_DNA"/>
</dbReference>
<dbReference type="Proteomes" id="UP000530670">
    <property type="component" value="Unassembled WGS sequence"/>
</dbReference>
<evidence type="ECO:0000313" key="3">
    <source>
        <dbReference type="Proteomes" id="UP000530670"/>
    </source>
</evidence>
<name>A0A8H5QYQ5_9HYPO</name>
<dbReference type="RefSeq" id="XP_037202311.1">
    <property type="nucleotide sequence ID" value="XM_037343562.1"/>
</dbReference>
<sequence length="266" mass="29966">MDDCWRQTMLSSRAFHNRKTRKFTAQASSSSTITRVIGSYQLQCPKAHSLARTSQVNRDPAKDEKHARQKRHPANSPRFEINRFTDEEDGLEGDLFLPDVLDASFIMAGSRKKIQEILDRAIIREDSDFEPESVAHSPGGRSADNSDADDRQHETCPDQQTSEVLGDGDEDEHPKDSHDDKTTAELRSDNFEKNTFRQPKFWLSWRGKVLVKPESGVAPEDHSPLGAIQSGVGYVVFTGNKYQKFKGTISCDVLGWDNVAITGWKQ</sequence>
<protein>
    <submittedName>
        <fullName evidence="2">Catalase</fullName>
    </submittedName>
</protein>
<dbReference type="AlphaFoldDB" id="A0A8H5QYQ5"/>
<keyword evidence="3" id="KW-1185">Reference proteome</keyword>
<dbReference type="OrthoDB" id="5220117at2759"/>
<evidence type="ECO:0000313" key="2">
    <source>
        <dbReference type="EMBL" id="KAF5623308.1"/>
    </source>
</evidence>